<dbReference type="GO" id="GO:0005975">
    <property type="term" value="P:carbohydrate metabolic process"/>
    <property type="evidence" value="ECO:0007669"/>
    <property type="project" value="InterPro"/>
</dbReference>
<feature type="domain" description="Non-reducing end beta-L-arabinofuranosidase-like GH127 middle" evidence="2">
    <location>
        <begin position="506"/>
        <end position="602"/>
    </location>
</feature>
<feature type="domain" description="Non-reducing end beta-L-arabinofuranosidase-like GH127 C-terminal" evidence="3">
    <location>
        <begin position="605"/>
        <end position="720"/>
    </location>
</feature>
<evidence type="ECO:0000313" key="5">
    <source>
        <dbReference type="Proteomes" id="UP000297549"/>
    </source>
</evidence>
<dbReference type="Pfam" id="PF20737">
    <property type="entry name" value="Glyco_hydro127C"/>
    <property type="match status" value="1"/>
</dbReference>
<dbReference type="InterPro" id="IPR012878">
    <property type="entry name" value="Beta-AFase-like_GH127_cat"/>
</dbReference>
<dbReference type="Gene3D" id="1.50.10.20">
    <property type="match status" value="1"/>
</dbReference>
<reference evidence="4 5" key="1">
    <citation type="submission" date="2019-04" db="EMBL/GenBank/DDBJ databases">
        <authorList>
            <person name="Feng G."/>
            <person name="Zhang J."/>
            <person name="Zhu H."/>
        </authorList>
    </citation>
    <scope>NUCLEOTIDE SEQUENCE [LARGE SCALE GENOMIC DNA]</scope>
    <source>
        <strain evidence="4 5">JCM 31653</strain>
    </source>
</reference>
<dbReference type="GO" id="GO:0016787">
    <property type="term" value="F:hydrolase activity"/>
    <property type="evidence" value="ECO:0007669"/>
    <property type="project" value="UniProtKB-KW"/>
</dbReference>
<dbReference type="EMBL" id="SRLC01000001">
    <property type="protein sequence ID" value="TGE24238.1"/>
    <property type="molecule type" value="Genomic_DNA"/>
</dbReference>
<dbReference type="OrthoDB" id="9757939at2"/>
<evidence type="ECO:0000259" key="2">
    <source>
        <dbReference type="Pfam" id="PF20736"/>
    </source>
</evidence>
<dbReference type="AlphaFoldDB" id="A0A4Z0Q2C1"/>
<dbReference type="Pfam" id="PF20736">
    <property type="entry name" value="Glyco_hydro127M"/>
    <property type="match status" value="1"/>
</dbReference>
<dbReference type="Pfam" id="PF07944">
    <property type="entry name" value="Beta-AFase-like_GH127_cat"/>
    <property type="match status" value="1"/>
</dbReference>
<accession>A0A4Z0Q2C1</accession>
<keyword evidence="5" id="KW-1185">Reference proteome</keyword>
<organism evidence="4 5">
    <name type="scientific">Hymenobacter aquaticus</name>
    <dbReference type="NCBI Taxonomy" id="1867101"/>
    <lineage>
        <taxon>Bacteria</taxon>
        <taxon>Pseudomonadati</taxon>
        <taxon>Bacteroidota</taxon>
        <taxon>Cytophagia</taxon>
        <taxon>Cytophagales</taxon>
        <taxon>Hymenobacteraceae</taxon>
        <taxon>Hymenobacter</taxon>
    </lineage>
</organism>
<dbReference type="SUPFAM" id="SSF48208">
    <property type="entry name" value="Six-hairpin glycosidases"/>
    <property type="match status" value="1"/>
</dbReference>
<evidence type="ECO:0000259" key="3">
    <source>
        <dbReference type="Pfam" id="PF20737"/>
    </source>
</evidence>
<sequence>MTVIRPQTNPLLPSPPRRTRLSWLSDPSWLPLPSLDARHLRRGGRGVRVAALLVGLAVAARPAAAQDKALVNTTASQHARLSGVDMGSVQWQPQGFWGERFQVCREAMIPTMWALYHDPVRNHAFRNFEIAAGLEKGTHMGPSFHDGDFYKLLESVAATYAVTKDPKLDQMMDEAIQVIAKCQRADGYLNTQATIAALNTGQSTAFQNRLNFESYNLGHLMTAACVHYRATGKTTMLDLARKATDYLYAFYKRSSPELARNAICPSHYMGVVEMYRTTKDARYLELARQLIDIRGLAGDIGTDDNQDRLPFRQMQKAGGHAVRANYLFAGVADVYAETGDATLLTTLNRMWDDVTQHKMYVTGACGALYDGVSPDGTAYKPDTVQKIHQAYGRDYQLPNHTAHGETCANIGNVLWNWRMLQLTGEAKYADVMETALYNSVLSGISLDGTKFLYTNPLAYSDALPFHQRWSKDRVDYISLSNCCPPNVVRTVAEVGNYAYSVSDRGLWLNLYGANDLTTRLKSGAAVKLKQTTNYPWDGAVQLTVQQAPAEAFSVFLRVPGWAEGAKLLVNGKVQAVALTPGTYAEVSRSWKAGDQVELMLPMPAQLVEANPLVEETRNQVAVKRGPIVYCLETKDFPAGQPLSALTIPAGAKLTPKPVTIEGSRVMSLTGQGLLSAEPQWTGTQLYRPVSARKPTAVPLTLVPYYAWGNRGHADMEVWIPLSR</sequence>
<proteinExistence type="predicted"/>
<dbReference type="Proteomes" id="UP000297549">
    <property type="component" value="Unassembled WGS sequence"/>
</dbReference>
<keyword evidence="4" id="KW-0378">Hydrolase</keyword>
<dbReference type="InterPro" id="IPR049049">
    <property type="entry name" value="Beta-AFase-like_GH127_C"/>
</dbReference>
<evidence type="ECO:0000313" key="4">
    <source>
        <dbReference type="EMBL" id="TGE24238.1"/>
    </source>
</evidence>
<name>A0A4Z0Q2C1_9BACT</name>
<dbReference type="InterPro" id="IPR008928">
    <property type="entry name" value="6-hairpin_glycosidase_sf"/>
</dbReference>
<dbReference type="PANTHER" id="PTHR43465:SF1">
    <property type="entry name" value="NON-REDUCING END BETA-L-ARABINOFURANOSIDASE"/>
    <property type="match status" value="1"/>
</dbReference>
<gene>
    <name evidence="4" type="ORF">E5K00_03220</name>
</gene>
<comment type="caution">
    <text evidence="4">The sequence shown here is derived from an EMBL/GenBank/DDBJ whole genome shotgun (WGS) entry which is preliminary data.</text>
</comment>
<dbReference type="PANTHER" id="PTHR43465">
    <property type="entry name" value="DUF1680 DOMAIN PROTEIN (AFU_ORTHOLOGUE AFUA_1G08910)"/>
    <property type="match status" value="1"/>
</dbReference>
<dbReference type="InterPro" id="IPR049174">
    <property type="entry name" value="Beta-AFase-like"/>
</dbReference>
<protein>
    <submittedName>
        <fullName evidence="4">Glycoside hydrolase family 127 protein</fullName>
    </submittedName>
</protein>
<dbReference type="InterPro" id="IPR049046">
    <property type="entry name" value="Beta-AFase-like_GH127_middle"/>
</dbReference>
<evidence type="ECO:0000259" key="1">
    <source>
        <dbReference type="Pfam" id="PF07944"/>
    </source>
</evidence>
<feature type="domain" description="Non-reducing end beta-L-arabinofuranosidase-like GH127 catalytic" evidence="1">
    <location>
        <begin position="89"/>
        <end position="495"/>
    </location>
</feature>